<feature type="chain" id="PRO_5004716263" evidence="1">
    <location>
        <begin position="21"/>
        <end position="188"/>
    </location>
</feature>
<accession>V3ZS65</accession>
<evidence type="ECO:0000313" key="2">
    <source>
        <dbReference type="EMBL" id="ESO87207.1"/>
    </source>
</evidence>
<dbReference type="GeneID" id="20236370"/>
<dbReference type="CTD" id="20236370"/>
<dbReference type="EMBL" id="KB202953">
    <property type="protein sequence ID" value="ESO87207.1"/>
    <property type="molecule type" value="Genomic_DNA"/>
</dbReference>
<sequence length="188" mass="20990">MLSWKSLSLFLVLAVVTTSALNEMKLEAEDVATDASYINRFYMRSNASGERTILVRNSQSLYALICIQDQQDFQLADIVYSTDGFSEPLNVYLNDNIIGIFVTHQEQGNGHLWNEFHHTGPVSQEIMLPPGQHNISIVLEQPDPRGAEIDYLLLAFSDSATVDQILCPYHEYSNLPGVGDQTRQAGPV</sequence>
<dbReference type="AlphaFoldDB" id="V3ZS65"/>
<dbReference type="OMA" id="IFWANDG"/>
<keyword evidence="1" id="KW-0732">Signal</keyword>
<dbReference type="OrthoDB" id="6126324at2759"/>
<feature type="signal peptide" evidence="1">
    <location>
        <begin position="1"/>
        <end position="20"/>
    </location>
</feature>
<organism evidence="2 3">
    <name type="scientific">Lottia gigantea</name>
    <name type="common">Giant owl limpet</name>
    <dbReference type="NCBI Taxonomy" id="225164"/>
    <lineage>
        <taxon>Eukaryota</taxon>
        <taxon>Metazoa</taxon>
        <taxon>Spiralia</taxon>
        <taxon>Lophotrochozoa</taxon>
        <taxon>Mollusca</taxon>
        <taxon>Gastropoda</taxon>
        <taxon>Patellogastropoda</taxon>
        <taxon>Lottioidea</taxon>
        <taxon>Lottiidae</taxon>
        <taxon>Lottia</taxon>
    </lineage>
</organism>
<evidence type="ECO:0000256" key="1">
    <source>
        <dbReference type="SAM" id="SignalP"/>
    </source>
</evidence>
<keyword evidence="3" id="KW-1185">Reference proteome</keyword>
<dbReference type="KEGG" id="lgi:LOTGIDRAFT_154710"/>
<dbReference type="RefSeq" id="XP_009062154.1">
    <property type="nucleotide sequence ID" value="XM_009063906.1"/>
</dbReference>
<dbReference type="Proteomes" id="UP000030746">
    <property type="component" value="Unassembled WGS sequence"/>
</dbReference>
<dbReference type="HOGENOM" id="CLU_108190_0_0_1"/>
<gene>
    <name evidence="2" type="ORF">LOTGIDRAFT_154710</name>
</gene>
<protein>
    <submittedName>
        <fullName evidence="2">Uncharacterized protein</fullName>
    </submittedName>
</protein>
<evidence type="ECO:0000313" key="3">
    <source>
        <dbReference type="Proteomes" id="UP000030746"/>
    </source>
</evidence>
<name>V3ZS65_LOTGI</name>
<proteinExistence type="predicted"/>
<reference evidence="2 3" key="1">
    <citation type="journal article" date="2013" name="Nature">
        <title>Insights into bilaterian evolution from three spiralian genomes.</title>
        <authorList>
            <person name="Simakov O."/>
            <person name="Marletaz F."/>
            <person name="Cho S.J."/>
            <person name="Edsinger-Gonzales E."/>
            <person name="Havlak P."/>
            <person name="Hellsten U."/>
            <person name="Kuo D.H."/>
            <person name="Larsson T."/>
            <person name="Lv J."/>
            <person name="Arendt D."/>
            <person name="Savage R."/>
            <person name="Osoegawa K."/>
            <person name="de Jong P."/>
            <person name="Grimwood J."/>
            <person name="Chapman J.A."/>
            <person name="Shapiro H."/>
            <person name="Aerts A."/>
            <person name="Otillar R.P."/>
            <person name="Terry A.Y."/>
            <person name="Boore J.L."/>
            <person name="Grigoriev I.V."/>
            <person name="Lindberg D.R."/>
            <person name="Seaver E.C."/>
            <person name="Weisblat D.A."/>
            <person name="Putnam N.H."/>
            <person name="Rokhsar D.S."/>
        </authorList>
    </citation>
    <scope>NUCLEOTIDE SEQUENCE [LARGE SCALE GENOMIC DNA]</scope>
</reference>